<dbReference type="PROSITE" id="PS00356">
    <property type="entry name" value="HTH_LACI_1"/>
    <property type="match status" value="1"/>
</dbReference>
<evidence type="ECO:0000256" key="1">
    <source>
        <dbReference type="ARBA" id="ARBA00023015"/>
    </source>
</evidence>
<name>A0ABS5PQ31_9FIRM</name>
<dbReference type="InterPro" id="IPR028082">
    <property type="entry name" value="Peripla_BP_I"/>
</dbReference>
<dbReference type="CDD" id="cd01544">
    <property type="entry name" value="PBP1_GalR"/>
    <property type="match status" value="1"/>
</dbReference>
<dbReference type="PRINTS" id="PR00036">
    <property type="entry name" value="HTHLACI"/>
</dbReference>
<evidence type="ECO:0000256" key="3">
    <source>
        <dbReference type="ARBA" id="ARBA00023163"/>
    </source>
</evidence>
<protein>
    <submittedName>
        <fullName evidence="5">LacI family DNA-binding transcriptional regulator</fullName>
    </submittedName>
</protein>
<dbReference type="InterPro" id="IPR000843">
    <property type="entry name" value="HTH_LacI"/>
</dbReference>
<dbReference type="Pfam" id="PF13377">
    <property type="entry name" value="Peripla_BP_3"/>
    <property type="match status" value="1"/>
</dbReference>
<keyword evidence="1" id="KW-0805">Transcription regulation</keyword>
<reference evidence="5 6" key="1">
    <citation type="submission" date="2021-05" db="EMBL/GenBank/DDBJ databases">
        <title>Fusibacter ferrireducens sp. nov., an anaerobic, sulfur- and Fe-reducing bacterium isolated from the mangrove sediment.</title>
        <authorList>
            <person name="Qiu D."/>
        </authorList>
    </citation>
    <scope>NUCLEOTIDE SEQUENCE [LARGE SCALE GENOMIC DNA]</scope>
    <source>
        <strain evidence="5 6">DSM 12116</strain>
    </source>
</reference>
<proteinExistence type="predicted"/>
<accession>A0ABS5PQ31</accession>
<dbReference type="InterPro" id="IPR010982">
    <property type="entry name" value="Lambda_DNA-bd_dom_sf"/>
</dbReference>
<evidence type="ECO:0000259" key="4">
    <source>
        <dbReference type="PROSITE" id="PS50932"/>
    </source>
</evidence>
<dbReference type="Gene3D" id="3.40.50.2300">
    <property type="match status" value="2"/>
</dbReference>
<dbReference type="SUPFAM" id="SSF47413">
    <property type="entry name" value="lambda repressor-like DNA-binding domains"/>
    <property type="match status" value="1"/>
</dbReference>
<dbReference type="GO" id="GO:0003677">
    <property type="term" value="F:DNA binding"/>
    <property type="evidence" value="ECO:0007669"/>
    <property type="project" value="UniProtKB-KW"/>
</dbReference>
<gene>
    <name evidence="5" type="ORF">KHM83_07280</name>
</gene>
<keyword evidence="2 5" id="KW-0238">DNA-binding</keyword>
<evidence type="ECO:0000313" key="5">
    <source>
        <dbReference type="EMBL" id="MBS7526476.1"/>
    </source>
</evidence>
<keyword evidence="6" id="KW-1185">Reference proteome</keyword>
<evidence type="ECO:0000256" key="2">
    <source>
        <dbReference type="ARBA" id="ARBA00023125"/>
    </source>
</evidence>
<dbReference type="SUPFAM" id="SSF53822">
    <property type="entry name" value="Periplasmic binding protein-like I"/>
    <property type="match status" value="1"/>
</dbReference>
<feature type="domain" description="HTH lacI-type" evidence="4">
    <location>
        <begin position="2"/>
        <end position="58"/>
    </location>
</feature>
<dbReference type="PANTHER" id="PTHR30146">
    <property type="entry name" value="LACI-RELATED TRANSCRIPTIONAL REPRESSOR"/>
    <property type="match status" value="1"/>
</dbReference>
<dbReference type="Gene3D" id="1.10.260.40">
    <property type="entry name" value="lambda repressor-like DNA-binding domains"/>
    <property type="match status" value="1"/>
</dbReference>
<dbReference type="InterPro" id="IPR046335">
    <property type="entry name" value="LacI/GalR-like_sensor"/>
</dbReference>
<dbReference type="CDD" id="cd01392">
    <property type="entry name" value="HTH_LacI"/>
    <property type="match status" value="1"/>
</dbReference>
<sequence length="337" mass="38187">MATIKEIAAKAGVSSATVSRVLNYDETLSVSEEKRQLIFEIAEALAYTPPRKRRSKRSRKALKIGLIHWYSMSQELDDPYFMSIRLGIERLCYENGIEMIKIFKPDAFDFRSLGNIDGFIAIGKFTNSQIKRFEEVCKHMVFVDSSPEEALYDSVVIDFERAIVEALDYLMKNGHQHIGYMGGREYIGKERIVLGERREAVFRHYMADAGQLDETCIHIGTFVAESGYRLMKDALSEETNRPTAYLIASDSMAIGALRALHEAGIAVPEEVSIIGFNDIPTSKYTSPPLTTVGVYKEFMGETAVELLLERLNKKRVIPKKVIIPTVLRIRESTRKIK</sequence>
<dbReference type="Pfam" id="PF00356">
    <property type="entry name" value="LacI"/>
    <property type="match status" value="1"/>
</dbReference>
<dbReference type="PANTHER" id="PTHR30146:SF149">
    <property type="entry name" value="HTH-TYPE TRANSCRIPTIONAL REGULATOR EBGR"/>
    <property type="match status" value="1"/>
</dbReference>
<comment type="caution">
    <text evidence="5">The sequence shown here is derived from an EMBL/GenBank/DDBJ whole genome shotgun (WGS) entry which is preliminary data.</text>
</comment>
<dbReference type="SMART" id="SM00354">
    <property type="entry name" value="HTH_LACI"/>
    <property type="match status" value="1"/>
</dbReference>
<dbReference type="RefSeq" id="WP_213236334.1">
    <property type="nucleotide sequence ID" value="NZ_JAHBCL010000010.1"/>
</dbReference>
<dbReference type="PROSITE" id="PS50932">
    <property type="entry name" value="HTH_LACI_2"/>
    <property type="match status" value="1"/>
</dbReference>
<keyword evidence="3" id="KW-0804">Transcription</keyword>
<dbReference type="Proteomes" id="UP000746471">
    <property type="component" value="Unassembled WGS sequence"/>
</dbReference>
<dbReference type="EMBL" id="JAHBCL010000010">
    <property type="protein sequence ID" value="MBS7526476.1"/>
    <property type="molecule type" value="Genomic_DNA"/>
</dbReference>
<organism evidence="5 6">
    <name type="scientific">Fusibacter paucivorans</name>
    <dbReference type="NCBI Taxonomy" id="76009"/>
    <lineage>
        <taxon>Bacteria</taxon>
        <taxon>Bacillati</taxon>
        <taxon>Bacillota</taxon>
        <taxon>Clostridia</taxon>
        <taxon>Eubacteriales</taxon>
        <taxon>Eubacteriales Family XII. Incertae Sedis</taxon>
        <taxon>Fusibacter</taxon>
    </lineage>
</organism>
<evidence type="ECO:0000313" key="6">
    <source>
        <dbReference type="Proteomes" id="UP000746471"/>
    </source>
</evidence>